<dbReference type="Pfam" id="PF07992">
    <property type="entry name" value="Pyr_redox_2"/>
    <property type="match status" value="1"/>
</dbReference>
<reference evidence="2 3" key="1">
    <citation type="submission" date="2015-01" db="EMBL/GenBank/DDBJ databases">
        <title>The Genome Sequence of Exophiala xenobiotica CBS118157.</title>
        <authorList>
            <consortium name="The Broad Institute Genomics Platform"/>
            <person name="Cuomo C."/>
            <person name="de Hoog S."/>
            <person name="Gorbushina A."/>
            <person name="Stielow B."/>
            <person name="Teixiera M."/>
            <person name="Abouelleil A."/>
            <person name="Chapman S.B."/>
            <person name="Priest M."/>
            <person name="Young S.K."/>
            <person name="Wortman J."/>
            <person name="Nusbaum C."/>
            <person name="Birren B."/>
        </authorList>
    </citation>
    <scope>NUCLEOTIDE SEQUENCE [LARGE SCALE GENOMIC DNA]</scope>
    <source>
        <strain evidence="2 3">CBS 118157</strain>
    </source>
</reference>
<dbReference type="Gene3D" id="3.50.50.100">
    <property type="match status" value="1"/>
</dbReference>
<evidence type="ECO:0000259" key="1">
    <source>
        <dbReference type="Pfam" id="PF07992"/>
    </source>
</evidence>
<dbReference type="GeneID" id="25327611"/>
<dbReference type="STRING" id="348802.A0A0D2FAQ3"/>
<feature type="domain" description="FAD/NAD(P)-binding" evidence="1">
    <location>
        <begin position="5"/>
        <end position="293"/>
    </location>
</feature>
<proteinExistence type="predicted"/>
<dbReference type="GO" id="GO:0005737">
    <property type="term" value="C:cytoplasm"/>
    <property type="evidence" value="ECO:0007669"/>
    <property type="project" value="TreeGrafter"/>
</dbReference>
<dbReference type="InterPro" id="IPR023753">
    <property type="entry name" value="FAD/NAD-binding_dom"/>
</dbReference>
<dbReference type="PRINTS" id="PR00368">
    <property type="entry name" value="FADPNR"/>
</dbReference>
<accession>A0A0D2FAQ3</accession>
<evidence type="ECO:0000313" key="3">
    <source>
        <dbReference type="Proteomes" id="UP000054342"/>
    </source>
</evidence>
<protein>
    <recommendedName>
        <fullName evidence="1">FAD/NAD(P)-binding domain-containing protein</fullName>
    </recommendedName>
</protein>
<name>A0A0D2FAQ3_9EURO</name>
<dbReference type="AlphaFoldDB" id="A0A0D2FAQ3"/>
<organism evidence="2 3">
    <name type="scientific">Exophiala xenobiotica</name>
    <dbReference type="NCBI Taxonomy" id="348802"/>
    <lineage>
        <taxon>Eukaryota</taxon>
        <taxon>Fungi</taxon>
        <taxon>Dikarya</taxon>
        <taxon>Ascomycota</taxon>
        <taxon>Pezizomycotina</taxon>
        <taxon>Eurotiomycetes</taxon>
        <taxon>Chaetothyriomycetidae</taxon>
        <taxon>Chaetothyriales</taxon>
        <taxon>Herpotrichiellaceae</taxon>
        <taxon>Exophiala</taxon>
    </lineage>
</organism>
<dbReference type="HOGENOM" id="CLU_019845_6_2_1"/>
<gene>
    <name evidence="2" type="ORF">PV05_05703</name>
</gene>
<keyword evidence="3" id="KW-1185">Reference proteome</keyword>
<dbReference type="InterPro" id="IPR036188">
    <property type="entry name" value="FAD/NAD-bd_sf"/>
</dbReference>
<sequence>MSTHQIVIIGASFAGLGVAQGLLKNVLPQLSQGGKNKYKVIQIAPNDEFFWKIGAPRVIVNPSSLPLEKALLPIAPHFKGYSPEQYEFIKAYVTSIDPSSKTVHTSTSAAVHYDSLVIASGTTFSTPIWTVSEGTEALKSALSEIHQKLPNAQTILVAGGGAAGVETAGELGELYGKKKEITILSGSTSLLPRLNNKKMGAEAQQRLERMGVKVINDGVKVLEHTKENGKDVLKLSTGETKTVDLYIDATGDKPNSKFIPQEWLDDHNRVKTDPQTLRLDVPGVTGVYCFGSVGSYSDGAVIDIKFAKSAVLESIKLDLQGTAPGPRTKNIYKKITSDMQFVPIGSQGGVGIAFGWKLPSFMVKMAKAKDFMIGQAPKTIEGTA</sequence>
<dbReference type="GO" id="GO:0004174">
    <property type="term" value="F:electron-transferring-flavoprotein dehydrogenase activity"/>
    <property type="evidence" value="ECO:0007669"/>
    <property type="project" value="TreeGrafter"/>
</dbReference>
<evidence type="ECO:0000313" key="2">
    <source>
        <dbReference type="EMBL" id="KIW57104.1"/>
    </source>
</evidence>
<dbReference type="RefSeq" id="XP_013317688.1">
    <property type="nucleotide sequence ID" value="XM_013462234.1"/>
</dbReference>
<dbReference type="PANTHER" id="PTHR43735:SF25">
    <property type="entry name" value="NAD(P)H DEHYDROGENASE 3"/>
    <property type="match status" value="1"/>
</dbReference>
<dbReference type="PRINTS" id="PR00411">
    <property type="entry name" value="PNDRDTASEI"/>
</dbReference>
<dbReference type="PANTHER" id="PTHR43735">
    <property type="entry name" value="APOPTOSIS-INDUCING FACTOR 1"/>
    <property type="match status" value="1"/>
</dbReference>
<dbReference type="OrthoDB" id="202203at2759"/>
<dbReference type="EMBL" id="KN847319">
    <property type="protein sequence ID" value="KIW57104.1"/>
    <property type="molecule type" value="Genomic_DNA"/>
</dbReference>
<dbReference type="Proteomes" id="UP000054342">
    <property type="component" value="Unassembled WGS sequence"/>
</dbReference>
<dbReference type="SUPFAM" id="SSF51905">
    <property type="entry name" value="FAD/NAD(P)-binding domain"/>
    <property type="match status" value="2"/>
</dbReference>
<dbReference type="GO" id="GO:0050660">
    <property type="term" value="F:flavin adenine dinucleotide binding"/>
    <property type="evidence" value="ECO:0007669"/>
    <property type="project" value="TreeGrafter"/>
</dbReference>